<dbReference type="SMART" id="SM00073">
    <property type="entry name" value="HPT"/>
    <property type="match status" value="1"/>
</dbReference>
<dbReference type="Pfam" id="PF01627">
    <property type="entry name" value="Hpt"/>
    <property type="match status" value="1"/>
</dbReference>
<keyword evidence="13" id="KW-1185">Reference proteome</keyword>
<dbReference type="EMBL" id="PVTV01000011">
    <property type="protein sequence ID" value="PRY99706.1"/>
    <property type="molecule type" value="Genomic_DNA"/>
</dbReference>
<dbReference type="CDD" id="cd00088">
    <property type="entry name" value="HPT"/>
    <property type="match status" value="1"/>
</dbReference>
<comment type="function">
    <text evidence="8">Involved in the transmission of sensory signals from the chemoreceptors to the flagellar motors. CheA is autophosphorylated; it can transfer its phosphate group to either CheB or CheY.</text>
</comment>
<evidence type="ECO:0000256" key="3">
    <source>
        <dbReference type="ARBA" id="ARBA00021495"/>
    </source>
</evidence>
<dbReference type="InterPro" id="IPR004358">
    <property type="entry name" value="Sig_transdc_His_kin-like_C"/>
</dbReference>
<dbReference type="RefSeq" id="WP_106226971.1">
    <property type="nucleotide sequence ID" value="NZ_PVTV01000011.1"/>
</dbReference>
<dbReference type="Pfam" id="PF02518">
    <property type="entry name" value="HATPase_c"/>
    <property type="match status" value="1"/>
</dbReference>
<dbReference type="OrthoDB" id="9146932at2"/>
<proteinExistence type="predicted"/>
<dbReference type="PANTHER" id="PTHR43395:SF1">
    <property type="entry name" value="CHEMOTAXIS PROTEIN CHEA"/>
    <property type="match status" value="1"/>
</dbReference>
<evidence type="ECO:0000256" key="2">
    <source>
        <dbReference type="ARBA" id="ARBA00012438"/>
    </source>
</evidence>
<keyword evidence="5" id="KW-0808">Transferase</keyword>
<dbReference type="PRINTS" id="PR00344">
    <property type="entry name" value="BCTRLSENSOR"/>
</dbReference>
<evidence type="ECO:0000256" key="8">
    <source>
        <dbReference type="ARBA" id="ARBA00035100"/>
    </source>
</evidence>
<organism evidence="12 13">
    <name type="scientific">Jezberella montanilacus</name>
    <dbReference type="NCBI Taxonomy" id="323426"/>
    <lineage>
        <taxon>Bacteria</taxon>
        <taxon>Pseudomonadati</taxon>
        <taxon>Pseudomonadota</taxon>
        <taxon>Betaproteobacteria</taxon>
        <taxon>Burkholderiales</taxon>
        <taxon>Alcaligenaceae</taxon>
        <taxon>Jezberella</taxon>
    </lineage>
</organism>
<evidence type="ECO:0000256" key="5">
    <source>
        <dbReference type="ARBA" id="ARBA00022679"/>
    </source>
</evidence>
<comment type="catalytic activity">
    <reaction evidence="1">
        <text>ATP + protein L-histidine = ADP + protein N-phospho-L-histidine.</text>
        <dbReference type="EC" id="2.7.13.3"/>
    </reaction>
</comment>
<evidence type="ECO:0000259" key="11">
    <source>
        <dbReference type="PROSITE" id="PS50894"/>
    </source>
</evidence>
<dbReference type="FunFam" id="3.30.565.10:FF:000016">
    <property type="entry name" value="Chemotaxis protein CheA, putative"/>
    <property type="match status" value="1"/>
</dbReference>
<evidence type="ECO:0000313" key="13">
    <source>
        <dbReference type="Proteomes" id="UP000238308"/>
    </source>
</evidence>
<accession>A0A2T0XLA2</accession>
<dbReference type="SMART" id="SM00387">
    <property type="entry name" value="HATPase_c"/>
    <property type="match status" value="1"/>
</dbReference>
<dbReference type="Proteomes" id="UP000238308">
    <property type="component" value="Unassembled WGS sequence"/>
</dbReference>
<dbReference type="Gene3D" id="3.30.565.10">
    <property type="entry name" value="Histidine kinase-like ATPase, C-terminal domain"/>
    <property type="match status" value="1"/>
</dbReference>
<feature type="modified residue" description="Phosphohistidine" evidence="9">
    <location>
        <position position="44"/>
    </location>
</feature>
<protein>
    <recommendedName>
        <fullName evidence="3">Chemotaxis protein CheA</fullName>
        <ecNumber evidence="2">2.7.13.3</ecNumber>
    </recommendedName>
</protein>
<gene>
    <name evidence="12" type="ORF">BCM14_1159</name>
</gene>
<dbReference type="InterPro" id="IPR051315">
    <property type="entry name" value="Bact_Chemotaxis_CheA"/>
</dbReference>
<name>A0A2T0XLA2_9BURK</name>
<dbReference type="PANTHER" id="PTHR43395">
    <property type="entry name" value="SENSOR HISTIDINE KINASE CHEA"/>
    <property type="match status" value="1"/>
</dbReference>
<keyword evidence="6 12" id="KW-0418">Kinase</keyword>
<keyword evidence="4 9" id="KW-0597">Phosphoprotein</keyword>
<dbReference type="InterPro" id="IPR005467">
    <property type="entry name" value="His_kinase_dom"/>
</dbReference>
<evidence type="ECO:0000256" key="1">
    <source>
        <dbReference type="ARBA" id="ARBA00000085"/>
    </source>
</evidence>
<dbReference type="SUPFAM" id="SSF55874">
    <property type="entry name" value="ATPase domain of HSP90 chaperone/DNA topoisomerase II/histidine kinase"/>
    <property type="match status" value="1"/>
</dbReference>
<evidence type="ECO:0000256" key="4">
    <source>
        <dbReference type="ARBA" id="ARBA00022553"/>
    </source>
</evidence>
<dbReference type="PROSITE" id="PS50109">
    <property type="entry name" value="HIS_KIN"/>
    <property type="match status" value="1"/>
</dbReference>
<evidence type="ECO:0000259" key="10">
    <source>
        <dbReference type="PROSITE" id="PS50109"/>
    </source>
</evidence>
<dbReference type="EC" id="2.7.13.3" evidence="2"/>
<dbReference type="InterPro" id="IPR036641">
    <property type="entry name" value="HPT_dom_sf"/>
</dbReference>
<evidence type="ECO:0000313" key="12">
    <source>
        <dbReference type="EMBL" id="PRY99706.1"/>
    </source>
</evidence>
<dbReference type="SUPFAM" id="SSF47226">
    <property type="entry name" value="Histidine-containing phosphotransfer domain, HPT domain"/>
    <property type="match status" value="1"/>
</dbReference>
<evidence type="ECO:0000256" key="7">
    <source>
        <dbReference type="ARBA" id="ARBA00023012"/>
    </source>
</evidence>
<dbReference type="InterPro" id="IPR003594">
    <property type="entry name" value="HATPase_dom"/>
</dbReference>
<dbReference type="InterPro" id="IPR008207">
    <property type="entry name" value="Sig_transdc_His_kin_Hpt_dom"/>
</dbReference>
<dbReference type="GO" id="GO:0000155">
    <property type="term" value="F:phosphorelay sensor kinase activity"/>
    <property type="evidence" value="ECO:0007669"/>
    <property type="project" value="UniProtKB-ARBA"/>
</dbReference>
<comment type="caution">
    <text evidence="12">The sequence shown here is derived from an EMBL/GenBank/DDBJ whole genome shotgun (WGS) entry which is preliminary data.</text>
</comment>
<sequence>MREIEAIFFNETFTLLAQVETLFASLQSDGPAQTSLEAIFRAIHSIKSSAAALGFKKASQLAHALEDLLVQLRGKPVVEIENNVELIEQATGRLRDQLHHDQAGSSFDETRPPPIIDSLNSRAKGLSAKPDSVETLLEYEITLINQQPAERLCNLYAHLSSLGLAHISITSQTEQTIVLQTTLAQTAVLAVCSFSVEPEDVSINVRALQRPNDGGGNRRVMIRMGDVLRPMSRMLAELCLDTGKKAQLITQGDGIELVPALAQQLIAPVAHLLRNCVAHGIESPQARQLAGKCELGQLSVTSTTNGSNLSISVADDGAGMNREQILQGAQKQGLPVENCLTDDEVWELALTPGLSTAAEQSVLSGRGVGLDSVKTTVAKLNGDFRIQSEVGLGTTMTIIVPIDVKMSG</sequence>
<keyword evidence="7" id="KW-0902">Two-component regulatory system</keyword>
<dbReference type="InterPro" id="IPR036890">
    <property type="entry name" value="HATPase_C_sf"/>
</dbReference>
<reference evidence="12 13" key="1">
    <citation type="submission" date="2018-03" db="EMBL/GenBank/DDBJ databases">
        <title>Genomic Encyclopedia of Type Strains, Phase III (KMG-III): the genomes of soil and plant-associated and newly described type strains.</title>
        <authorList>
            <person name="Whitman W."/>
        </authorList>
    </citation>
    <scope>NUCLEOTIDE SEQUENCE [LARGE SCALE GENOMIC DNA]</scope>
    <source>
        <strain evidence="12 13">MWH-P2sevCIIIb</strain>
    </source>
</reference>
<dbReference type="AlphaFoldDB" id="A0A2T0XLA2"/>
<feature type="domain" description="Histidine kinase" evidence="10">
    <location>
        <begin position="269"/>
        <end position="404"/>
    </location>
</feature>
<feature type="domain" description="HPt" evidence="11">
    <location>
        <begin position="1"/>
        <end position="101"/>
    </location>
</feature>
<dbReference type="PROSITE" id="PS50894">
    <property type="entry name" value="HPT"/>
    <property type="match status" value="1"/>
</dbReference>
<evidence type="ECO:0000256" key="6">
    <source>
        <dbReference type="ARBA" id="ARBA00022777"/>
    </source>
</evidence>
<dbReference type="Gene3D" id="1.20.120.160">
    <property type="entry name" value="HPT domain"/>
    <property type="match status" value="1"/>
</dbReference>
<evidence type="ECO:0000256" key="9">
    <source>
        <dbReference type="PROSITE-ProRule" id="PRU00110"/>
    </source>
</evidence>